<feature type="region of interest" description="Disordered" evidence="1">
    <location>
        <begin position="1"/>
        <end position="81"/>
    </location>
</feature>
<feature type="compositionally biased region" description="Basic and acidic residues" evidence="1">
    <location>
        <begin position="65"/>
        <end position="81"/>
    </location>
</feature>
<keyword evidence="3" id="KW-1185">Reference proteome</keyword>
<comment type="caution">
    <text evidence="2">The sequence shown here is derived from an EMBL/GenBank/DDBJ whole genome shotgun (WGS) entry which is preliminary data.</text>
</comment>
<organism evidence="2 3">
    <name type="scientific">Christensenella minuta</name>
    <dbReference type="NCBI Taxonomy" id="626937"/>
    <lineage>
        <taxon>Bacteria</taxon>
        <taxon>Bacillati</taxon>
        <taxon>Bacillota</taxon>
        <taxon>Clostridia</taxon>
        <taxon>Christensenellales</taxon>
        <taxon>Christensenellaceae</taxon>
        <taxon>Christensenella</taxon>
    </lineage>
</organism>
<reference evidence="3" key="1">
    <citation type="submission" date="2016-02" db="EMBL/GenBank/DDBJ databases">
        <authorList>
            <person name="Mitreva M."/>
            <person name="Pepin K.H."/>
            <person name="Mihindukulasuriya K.A."/>
            <person name="Fulton R."/>
            <person name="Fronick C."/>
            <person name="O'Laughlin M."/>
            <person name="Miner T."/>
            <person name="Herter B."/>
            <person name="Rosa B.A."/>
            <person name="Cordes M."/>
            <person name="Tomlinson C."/>
            <person name="Wollam A."/>
            <person name="Palsikar V.B."/>
            <person name="Mardis E.R."/>
            <person name="Wilson R.K."/>
        </authorList>
    </citation>
    <scope>NUCLEOTIDE SEQUENCE [LARGE SCALE GENOMIC DNA]</scope>
    <source>
        <strain evidence="3">DSM 22607</strain>
    </source>
</reference>
<evidence type="ECO:0000256" key="1">
    <source>
        <dbReference type="SAM" id="MobiDB-lite"/>
    </source>
</evidence>
<dbReference type="Proteomes" id="UP000070366">
    <property type="component" value="Unassembled WGS sequence"/>
</dbReference>
<name>A0A136Q4K2_9FIRM</name>
<proteinExistence type="predicted"/>
<dbReference type="EMBL" id="LSZW01000060">
    <property type="protein sequence ID" value="KXK65603.1"/>
    <property type="molecule type" value="Genomic_DNA"/>
</dbReference>
<evidence type="ECO:0000313" key="2">
    <source>
        <dbReference type="EMBL" id="KXK65603.1"/>
    </source>
</evidence>
<evidence type="ECO:0000313" key="3">
    <source>
        <dbReference type="Proteomes" id="UP000070366"/>
    </source>
</evidence>
<accession>A0A136Q4K2</accession>
<sequence length="81" mass="9294">MQGEGYRTGNQEPRAVPQGKFRRRRKIEEHTGRSECGSRPVGKRRSKADFASAQSRQTEVIVNGKDPHELQDHVPDIRNRL</sequence>
<dbReference type="STRING" id="626937.HMPREF3293_01527"/>
<protein>
    <submittedName>
        <fullName evidence="2">Uncharacterized protein</fullName>
    </submittedName>
</protein>
<dbReference type="AlphaFoldDB" id="A0A136Q4K2"/>
<gene>
    <name evidence="2" type="ORF">HMPREF3293_01527</name>
</gene>